<evidence type="ECO:0000256" key="8">
    <source>
        <dbReference type="ARBA" id="ARBA00022448"/>
    </source>
</evidence>
<name>A0A291P913_9GAMM</name>
<dbReference type="PANTHER" id="PTHR43644">
    <property type="entry name" value="NA(+)-TRANSLOCATING NADH-QUINONE REDUCTASE SUBUNIT"/>
    <property type="match status" value="1"/>
</dbReference>
<evidence type="ECO:0000256" key="10">
    <source>
        <dbReference type="ARBA" id="ARBA00022519"/>
    </source>
</evidence>
<evidence type="ECO:0000256" key="13">
    <source>
        <dbReference type="ARBA" id="ARBA00022723"/>
    </source>
</evidence>
<dbReference type="Gene3D" id="2.40.30.10">
    <property type="entry name" value="Translation factors"/>
    <property type="match status" value="1"/>
</dbReference>
<dbReference type="EMBL" id="CP021435">
    <property type="protein sequence ID" value="ATJ83365.1"/>
    <property type="molecule type" value="Genomic_DNA"/>
</dbReference>
<evidence type="ECO:0000259" key="27">
    <source>
        <dbReference type="Pfam" id="PF00175"/>
    </source>
</evidence>
<keyword evidence="16" id="KW-0408">Iron</keyword>
<keyword evidence="23" id="KW-0739">Sodium transport</keyword>
<comment type="catalytic activity">
    <reaction evidence="26">
        <text>a ubiquinone + n Na(+)(in) + NADH + H(+) = a ubiquinol + n Na(+)(out) + NAD(+)</text>
        <dbReference type="Rhea" id="RHEA:47748"/>
        <dbReference type="Rhea" id="RHEA-COMP:9565"/>
        <dbReference type="Rhea" id="RHEA-COMP:9566"/>
        <dbReference type="ChEBI" id="CHEBI:15378"/>
        <dbReference type="ChEBI" id="CHEBI:16389"/>
        <dbReference type="ChEBI" id="CHEBI:17976"/>
        <dbReference type="ChEBI" id="CHEBI:29101"/>
        <dbReference type="ChEBI" id="CHEBI:57540"/>
        <dbReference type="ChEBI" id="CHEBI:57945"/>
        <dbReference type="EC" id="7.2.1.1"/>
    </reaction>
</comment>
<keyword evidence="19" id="KW-0915">Sodium</keyword>
<comment type="function">
    <text evidence="2">NQR complex catalyzes the reduction of ubiquinone-1 to ubiquinol by two successive reactions, coupled with the transport of Na(+) ions from the cytoplasm to the periplasm. The first step is catalyzed by NqrF, which accepts electrons from NADH and reduces ubiquinone-1 to ubisemiquinone by a one-electron transfer pathway.</text>
</comment>
<evidence type="ECO:0000256" key="18">
    <source>
        <dbReference type="ARBA" id="ARBA00023027"/>
    </source>
</evidence>
<keyword evidence="18" id="KW-0520">NAD</keyword>
<evidence type="ECO:0000256" key="26">
    <source>
        <dbReference type="ARBA" id="ARBA00048891"/>
    </source>
</evidence>
<keyword evidence="8" id="KW-0813">Transport</keyword>
<evidence type="ECO:0000256" key="19">
    <source>
        <dbReference type="ARBA" id="ARBA00023053"/>
    </source>
</evidence>
<keyword evidence="21" id="KW-0830">Ubiquinone</keyword>
<evidence type="ECO:0000256" key="12">
    <source>
        <dbReference type="ARBA" id="ARBA00022714"/>
    </source>
</evidence>
<evidence type="ECO:0000256" key="6">
    <source>
        <dbReference type="ARBA" id="ARBA00013099"/>
    </source>
</evidence>
<evidence type="ECO:0000256" key="11">
    <source>
        <dbReference type="ARBA" id="ARBA00022630"/>
    </source>
</evidence>
<dbReference type="AlphaFoldDB" id="A0A291P913"/>
<keyword evidence="22" id="KW-0472">Membrane</keyword>
<dbReference type="Proteomes" id="UP000219993">
    <property type="component" value="Chromosome"/>
</dbReference>
<dbReference type="GO" id="GO:0051537">
    <property type="term" value="F:2 iron, 2 sulfur cluster binding"/>
    <property type="evidence" value="ECO:0007669"/>
    <property type="project" value="UniProtKB-KW"/>
</dbReference>
<evidence type="ECO:0000313" key="28">
    <source>
        <dbReference type="EMBL" id="ATJ83365.1"/>
    </source>
</evidence>
<evidence type="ECO:0000256" key="3">
    <source>
        <dbReference type="ARBA" id="ARBA00004533"/>
    </source>
</evidence>
<reference evidence="28 29" key="1">
    <citation type="journal article" date="2017" name="Sci. Rep.">
        <title>Revealing the Saline Adaptation Strategies of the Halophilic Bacterium Halomonas beimenensis through High-throughput Omics and Transposon Mutagenesis Approaches.</title>
        <authorList>
            <person name="Chen Y.H."/>
            <person name="Lin S.S."/>
            <person name="Shyu Y.T."/>
        </authorList>
    </citation>
    <scope>NUCLEOTIDE SEQUENCE [LARGE SCALE GENOMIC DNA]</scope>
    <source>
        <strain evidence="28 29">NTU-111</strain>
    </source>
</reference>
<keyword evidence="17" id="KW-0411">Iron-sulfur</keyword>
<comment type="similarity">
    <text evidence="4">Belongs to the NqrF family.</text>
</comment>
<dbReference type="PRINTS" id="PR00410">
    <property type="entry name" value="PHEHYDRXLASE"/>
</dbReference>
<dbReference type="SUPFAM" id="SSF63380">
    <property type="entry name" value="Riboflavin synthase domain-like"/>
    <property type="match status" value="1"/>
</dbReference>
<keyword evidence="14" id="KW-0274">FAD</keyword>
<dbReference type="GO" id="GO:0006814">
    <property type="term" value="P:sodium ion transport"/>
    <property type="evidence" value="ECO:0007669"/>
    <property type="project" value="UniProtKB-KW"/>
</dbReference>
<evidence type="ECO:0000256" key="9">
    <source>
        <dbReference type="ARBA" id="ARBA00022475"/>
    </source>
</evidence>
<evidence type="ECO:0000256" key="4">
    <source>
        <dbReference type="ARBA" id="ARBA00005570"/>
    </source>
</evidence>
<dbReference type="Pfam" id="PF00175">
    <property type="entry name" value="NAD_binding_1"/>
    <property type="match status" value="1"/>
</dbReference>
<evidence type="ECO:0000256" key="5">
    <source>
        <dbReference type="ARBA" id="ARBA00011309"/>
    </source>
</evidence>
<dbReference type="Gene3D" id="3.40.50.80">
    <property type="entry name" value="Nucleotide-binding domain of ferredoxin-NADP reductase (FNR) module"/>
    <property type="match status" value="1"/>
</dbReference>
<sequence length="183" mass="20584">MLNVRIEPPPLSHPKAPPGIVSSYLFSLKAGAPLTVSGPFGEFFARESDAEMVFIGGGAGMAPMRSHIFDQLERLHSRRRISFWYGARSLQEAFYVKDFNRLASEHENFQWTLALSAPQPEDDWQGAHGFIHEVVRDRYLANHSAPEDIEYYLCGPPPMIDACVEMLTDLGVEPDNILFDKFG</sequence>
<evidence type="ECO:0000313" key="29">
    <source>
        <dbReference type="Proteomes" id="UP000219993"/>
    </source>
</evidence>
<evidence type="ECO:0000256" key="21">
    <source>
        <dbReference type="ARBA" id="ARBA00023075"/>
    </source>
</evidence>
<gene>
    <name evidence="28" type="primary">nqrF2</name>
    <name evidence="28" type="ORF">BEI_2378</name>
</gene>
<dbReference type="GO" id="GO:0016491">
    <property type="term" value="F:oxidoreductase activity"/>
    <property type="evidence" value="ECO:0007669"/>
    <property type="project" value="InterPro"/>
</dbReference>
<dbReference type="EC" id="7.2.1.1" evidence="6"/>
<evidence type="ECO:0000256" key="25">
    <source>
        <dbReference type="ARBA" id="ARBA00030787"/>
    </source>
</evidence>
<dbReference type="InterPro" id="IPR001433">
    <property type="entry name" value="OxRdtase_FAD/NAD-bd"/>
</dbReference>
<dbReference type="PANTHER" id="PTHR43644:SF1">
    <property type="entry name" value="NAD(P)H-FLAVIN REDUCTASE"/>
    <property type="match status" value="1"/>
</dbReference>
<keyword evidence="13" id="KW-0479">Metal-binding</keyword>
<evidence type="ECO:0000256" key="23">
    <source>
        <dbReference type="ARBA" id="ARBA00023201"/>
    </source>
</evidence>
<evidence type="ECO:0000256" key="17">
    <source>
        <dbReference type="ARBA" id="ARBA00023014"/>
    </source>
</evidence>
<dbReference type="GO" id="GO:0046872">
    <property type="term" value="F:metal ion binding"/>
    <property type="evidence" value="ECO:0007669"/>
    <property type="project" value="UniProtKB-KW"/>
</dbReference>
<evidence type="ECO:0000256" key="16">
    <source>
        <dbReference type="ARBA" id="ARBA00023004"/>
    </source>
</evidence>
<evidence type="ECO:0000256" key="24">
    <source>
        <dbReference type="ARBA" id="ARBA00030032"/>
    </source>
</evidence>
<dbReference type="FunFam" id="3.40.50.80:FF:000014">
    <property type="entry name" value="Na(+)-translocating NADH-quinone reductase subunit F"/>
    <property type="match status" value="1"/>
</dbReference>
<protein>
    <recommendedName>
        <fullName evidence="7">Na(+)-translocating NADH-quinone reductase subunit F</fullName>
        <ecNumber evidence="6">7.2.1.1</ecNumber>
    </recommendedName>
    <alternativeName>
        <fullName evidence="25">NQR complex subunit F</fullName>
    </alternativeName>
    <alternativeName>
        <fullName evidence="24">NQR-1 subunit F</fullName>
    </alternativeName>
</protein>
<evidence type="ECO:0000256" key="22">
    <source>
        <dbReference type="ARBA" id="ARBA00023136"/>
    </source>
</evidence>
<dbReference type="GO" id="GO:0005886">
    <property type="term" value="C:plasma membrane"/>
    <property type="evidence" value="ECO:0007669"/>
    <property type="project" value="UniProtKB-SubCell"/>
</dbReference>
<proteinExistence type="inferred from homology"/>
<evidence type="ECO:0000256" key="2">
    <source>
        <dbReference type="ARBA" id="ARBA00002972"/>
    </source>
</evidence>
<comment type="subcellular location">
    <subcellularLocation>
        <location evidence="3">Cell inner membrane</location>
    </subcellularLocation>
</comment>
<evidence type="ECO:0000256" key="20">
    <source>
        <dbReference type="ARBA" id="ARBA00023065"/>
    </source>
</evidence>
<keyword evidence="11" id="KW-0285">Flavoprotein</keyword>
<keyword evidence="20" id="KW-0406">Ion transport</keyword>
<evidence type="ECO:0000256" key="14">
    <source>
        <dbReference type="ARBA" id="ARBA00022827"/>
    </source>
</evidence>
<dbReference type="SUPFAM" id="SSF52343">
    <property type="entry name" value="Ferredoxin reductase-like, C-terminal NADP-linked domain"/>
    <property type="match status" value="1"/>
</dbReference>
<dbReference type="KEGG" id="hbe:BEI_2378"/>
<dbReference type="InterPro" id="IPR039261">
    <property type="entry name" value="FNR_nucleotide-bd"/>
</dbReference>
<keyword evidence="29" id="KW-1185">Reference proteome</keyword>
<keyword evidence="12" id="KW-0001">2Fe-2S</keyword>
<dbReference type="CDD" id="cd06188">
    <property type="entry name" value="NADH_quinone_reductase"/>
    <property type="match status" value="1"/>
</dbReference>
<evidence type="ECO:0000256" key="1">
    <source>
        <dbReference type="ARBA" id="ARBA00001974"/>
    </source>
</evidence>
<dbReference type="InterPro" id="IPR017938">
    <property type="entry name" value="Riboflavin_synthase-like_b-brl"/>
</dbReference>
<evidence type="ECO:0000256" key="15">
    <source>
        <dbReference type="ARBA" id="ARBA00022967"/>
    </source>
</evidence>
<keyword evidence="10" id="KW-0997">Cell inner membrane</keyword>
<keyword evidence="9" id="KW-1003">Cell membrane</keyword>
<comment type="cofactor">
    <cofactor evidence="1">
        <name>FAD</name>
        <dbReference type="ChEBI" id="CHEBI:57692"/>
    </cofactor>
</comment>
<accession>A0A291P913</accession>
<evidence type="ECO:0000256" key="7">
    <source>
        <dbReference type="ARBA" id="ARBA00019729"/>
    </source>
</evidence>
<feature type="domain" description="Oxidoreductase FAD/NAD(P)-binding" evidence="27">
    <location>
        <begin position="54"/>
        <end position="163"/>
    </location>
</feature>
<comment type="subunit">
    <text evidence="5">Composed of six subunits; NqrA, NqrB, NqrC, NqrD, NqrE and NqrF.</text>
</comment>
<organism evidence="28 29">
    <name type="scientific">Halomonas beimenensis</name>
    <dbReference type="NCBI Taxonomy" id="475662"/>
    <lineage>
        <taxon>Bacteria</taxon>
        <taxon>Pseudomonadati</taxon>
        <taxon>Pseudomonadota</taxon>
        <taxon>Gammaproteobacteria</taxon>
        <taxon>Oceanospirillales</taxon>
        <taxon>Halomonadaceae</taxon>
        <taxon>Halomonas</taxon>
    </lineage>
</organism>
<keyword evidence="15" id="KW-1278">Translocase</keyword>